<sequence length="437" mass="48173">MNGSLEHLDQPDPDTIKMFVGQIPRSWTEMEVKELFEPYGAIHQINILRDRTLNPPQSKGCCFITFYTRKAALDAQNALHNIKTLSGMHHPIQMKPADSEKTFAVEDRKLFIGMVSKKYSENEVRMMFSPFGPIEECRILRGPEGTSKGCAFVTFSTRAMAQNAIKTMHHSQTMEGCSSPMVVKFADTQREKEQRRVQQQFSQQMQQLNSASSWGNLSGLGGLAPQYLAVRPRHAARFPVAERTEDDSLSLSLSPPSCSSRRPPPPHPPLPPSLWFRAPGKCVPLCAGIGALNGGLAATGLTNGSAASTMDALTQAYSGIQQYTASALPSLYNQTLLQQGAAGSQKEGPEGANLFIYHLPQEFGDQDILQMFMPFGNVVSAKVFIDKQTNLSKCFGFVSYDNPVSAQAAIQSMNGFQIGMKRLKVQLKRSKNDSKPY</sequence>
<feature type="compositionally biased region" description="Low complexity" evidence="10">
    <location>
        <begin position="249"/>
        <end position="261"/>
    </location>
</feature>
<gene>
    <name evidence="12" type="primary">CELF2</name>
</gene>
<dbReference type="InterPro" id="IPR035979">
    <property type="entry name" value="RBD_domain_sf"/>
</dbReference>
<evidence type="ECO:0000256" key="2">
    <source>
        <dbReference type="ARBA" id="ARBA00004496"/>
    </source>
</evidence>
<dbReference type="GO" id="GO:0003723">
    <property type="term" value="F:RNA binding"/>
    <property type="evidence" value="ECO:0007669"/>
    <property type="project" value="UniProtKB-UniRule"/>
</dbReference>
<dbReference type="InterPro" id="IPR034196">
    <property type="entry name" value="CELF1/2_RRM1"/>
</dbReference>
<reference evidence="12" key="1">
    <citation type="submission" date="2025-08" db="UniProtKB">
        <authorList>
            <consortium name="Ensembl"/>
        </authorList>
    </citation>
    <scope>IDENTIFICATION</scope>
</reference>
<dbReference type="GeneTree" id="ENSGT00940000155461"/>
<name>A0AAY4BPD8_9TELE</name>
<dbReference type="GO" id="GO:0005737">
    <property type="term" value="C:cytoplasm"/>
    <property type="evidence" value="ECO:0007669"/>
    <property type="project" value="UniProtKB-SubCell"/>
</dbReference>
<evidence type="ECO:0000313" key="12">
    <source>
        <dbReference type="Ensembl" id="ENSDCDP00010022849.1"/>
    </source>
</evidence>
<dbReference type="Gene3D" id="3.30.70.330">
    <property type="match status" value="3"/>
</dbReference>
<dbReference type="GO" id="GO:0005634">
    <property type="term" value="C:nucleus"/>
    <property type="evidence" value="ECO:0007669"/>
    <property type="project" value="UniProtKB-SubCell"/>
</dbReference>
<protein>
    <recommendedName>
        <fullName evidence="11">RRM domain-containing protein</fullName>
    </recommendedName>
</protein>
<dbReference type="AlphaFoldDB" id="A0AAY4BPD8"/>
<dbReference type="FunFam" id="3.30.70.330:FF:000015">
    <property type="entry name" value="CUGBP Elav-like family member 1 isoform 2"/>
    <property type="match status" value="1"/>
</dbReference>
<comment type="subcellular location">
    <subcellularLocation>
        <location evidence="2">Cytoplasm</location>
    </subcellularLocation>
    <subcellularLocation>
        <location evidence="1">Nucleus</location>
    </subcellularLocation>
</comment>
<proteinExistence type="inferred from homology"/>
<dbReference type="Proteomes" id="UP000694580">
    <property type="component" value="Unplaced"/>
</dbReference>
<dbReference type="InterPro" id="IPR012677">
    <property type="entry name" value="Nucleotide-bd_a/b_plait_sf"/>
</dbReference>
<feature type="domain" description="RRM" evidence="11">
    <location>
        <begin position="16"/>
        <end position="99"/>
    </location>
</feature>
<evidence type="ECO:0000256" key="9">
    <source>
        <dbReference type="PROSITE-ProRule" id="PRU00176"/>
    </source>
</evidence>
<evidence type="ECO:0000256" key="3">
    <source>
        <dbReference type="ARBA" id="ARBA00009621"/>
    </source>
</evidence>
<comment type="similarity">
    <text evidence="3">Belongs to the CELF/BRUNOL family.</text>
</comment>
<dbReference type="Ensembl" id="ENSDCDT00010027343.1">
    <property type="protein sequence ID" value="ENSDCDP00010022849.1"/>
    <property type="gene ID" value="ENSDCDG00010012904.1"/>
</dbReference>
<dbReference type="FunFam" id="3.30.70.330:FF:000013">
    <property type="entry name" value="CUGBP Elav-like family member 1 isoform 2"/>
    <property type="match status" value="1"/>
</dbReference>
<keyword evidence="5" id="KW-0507">mRNA processing</keyword>
<organism evidence="12 13">
    <name type="scientific">Denticeps clupeoides</name>
    <name type="common">denticle herring</name>
    <dbReference type="NCBI Taxonomy" id="299321"/>
    <lineage>
        <taxon>Eukaryota</taxon>
        <taxon>Metazoa</taxon>
        <taxon>Chordata</taxon>
        <taxon>Craniata</taxon>
        <taxon>Vertebrata</taxon>
        <taxon>Euteleostomi</taxon>
        <taxon>Actinopterygii</taxon>
        <taxon>Neopterygii</taxon>
        <taxon>Teleostei</taxon>
        <taxon>Clupei</taxon>
        <taxon>Clupeiformes</taxon>
        <taxon>Denticipitoidei</taxon>
        <taxon>Denticipitidae</taxon>
        <taxon>Denticeps</taxon>
    </lineage>
</organism>
<keyword evidence="8" id="KW-0539">Nucleus</keyword>
<feature type="domain" description="RRM" evidence="11">
    <location>
        <begin position="352"/>
        <end position="430"/>
    </location>
</feature>
<keyword evidence="7 9" id="KW-0694">RNA-binding</keyword>
<dbReference type="CDD" id="cd12638">
    <property type="entry name" value="RRM3_CELF1_2"/>
    <property type="match status" value="1"/>
</dbReference>
<keyword evidence="4" id="KW-0963">Cytoplasm</keyword>
<dbReference type="FunFam" id="3.30.70.330:FF:000016">
    <property type="entry name" value="CUGBP Elav-like family member 1 isoform 2"/>
    <property type="match status" value="1"/>
</dbReference>
<dbReference type="SUPFAM" id="SSF54928">
    <property type="entry name" value="RNA-binding domain, RBD"/>
    <property type="match status" value="2"/>
</dbReference>
<evidence type="ECO:0000256" key="8">
    <source>
        <dbReference type="ARBA" id="ARBA00023242"/>
    </source>
</evidence>
<evidence type="ECO:0000256" key="5">
    <source>
        <dbReference type="ARBA" id="ARBA00022664"/>
    </source>
</evidence>
<evidence type="ECO:0000256" key="1">
    <source>
        <dbReference type="ARBA" id="ARBA00004123"/>
    </source>
</evidence>
<feature type="region of interest" description="Disordered" evidence="10">
    <location>
        <begin position="240"/>
        <end position="272"/>
    </location>
</feature>
<reference evidence="12" key="2">
    <citation type="submission" date="2025-09" db="UniProtKB">
        <authorList>
            <consortium name="Ensembl"/>
        </authorList>
    </citation>
    <scope>IDENTIFICATION</scope>
</reference>
<evidence type="ECO:0000256" key="10">
    <source>
        <dbReference type="SAM" id="MobiDB-lite"/>
    </source>
</evidence>
<dbReference type="SMART" id="SM00360">
    <property type="entry name" value="RRM"/>
    <property type="match status" value="3"/>
</dbReference>
<feature type="domain" description="RRM" evidence="11">
    <location>
        <begin position="108"/>
        <end position="188"/>
    </location>
</feature>
<keyword evidence="13" id="KW-1185">Reference proteome</keyword>
<dbReference type="Pfam" id="PF00076">
    <property type="entry name" value="RRM_1"/>
    <property type="match status" value="3"/>
</dbReference>
<evidence type="ECO:0000256" key="6">
    <source>
        <dbReference type="ARBA" id="ARBA00022737"/>
    </source>
</evidence>
<dbReference type="InterPro" id="IPR000504">
    <property type="entry name" value="RRM_dom"/>
</dbReference>
<evidence type="ECO:0000313" key="13">
    <source>
        <dbReference type="Proteomes" id="UP000694580"/>
    </source>
</evidence>
<evidence type="ECO:0000259" key="11">
    <source>
        <dbReference type="PROSITE" id="PS50102"/>
    </source>
</evidence>
<accession>A0AAY4BPD8</accession>
<feature type="compositionally biased region" description="Pro residues" evidence="10">
    <location>
        <begin position="262"/>
        <end position="272"/>
    </location>
</feature>
<dbReference type="CDD" id="cd12631">
    <property type="entry name" value="RRM1_CELF1_2_Bruno"/>
    <property type="match status" value="1"/>
</dbReference>
<evidence type="ECO:0000256" key="4">
    <source>
        <dbReference type="ARBA" id="ARBA00022490"/>
    </source>
</evidence>
<dbReference type="InterPro" id="IPR034199">
    <property type="entry name" value="CELF1/2_RRM3"/>
</dbReference>
<evidence type="ECO:0000256" key="7">
    <source>
        <dbReference type="ARBA" id="ARBA00022884"/>
    </source>
</evidence>
<dbReference type="PANTHER" id="PTHR24012">
    <property type="entry name" value="RNA BINDING PROTEIN"/>
    <property type="match status" value="1"/>
</dbReference>
<dbReference type="GO" id="GO:0006397">
    <property type="term" value="P:mRNA processing"/>
    <property type="evidence" value="ECO:0007669"/>
    <property type="project" value="UniProtKB-KW"/>
</dbReference>
<keyword evidence="6" id="KW-0677">Repeat</keyword>
<dbReference type="PROSITE" id="PS50102">
    <property type="entry name" value="RRM"/>
    <property type="match status" value="3"/>
</dbReference>